<dbReference type="InterPro" id="IPR023606">
    <property type="entry name" value="CoA-Trfase_III_dom_1_sf"/>
</dbReference>
<gene>
    <name evidence="2" type="ORF">Q5761_08010</name>
</gene>
<dbReference type="InterPro" id="IPR044855">
    <property type="entry name" value="CoA-Trfase_III_dom3_sf"/>
</dbReference>
<name>A0ABZ0QLE1_9FIRM</name>
<dbReference type="PANTHER" id="PTHR48207">
    <property type="entry name" value="SUCCINATE--HYDROXYMETHYLGLUTARATE COA-TRANSFERASE"/>
    <property type="match status" value="1"/>
</dbReference>
<evidence type="ECO:0000313" key="2">
    <source>
        <dbReference type="EMBL" id="WPD18316.1"/>
    </source>
</evidence>
<accession>A0ABZ0QLE1</accession>
<dbReference type="Gene3D" id="3.30.1540.10">
    <property type="entry name" value="formyl-coa transferase, domain 3"/>
    <property type="match status" value="1"/>
</dbReference>
<dbReference type="RefSeq" id="WP_318750166.1">
    <property type="nucleotide sequence ID" value="NZ_CP132508.1"/>
</dbReference>
<dbReference type="SUPFAM" id="SSF89796">
    <property type="entry name" value="CoA-transferase family III (CaiB/BaiF)"/>
    <property type="match status" value="1"/>
</dbReference>
<sequence length="399" mass="43516">MKGRRGPLVGIRVLDLSRVLSGPYCTMMLADFGADVIKVERPETGDDTRGWGPPFINGEAAYFLAVNRNKRSVVVDLKAPEGRDLIRRMARQCDVVVENFRPGTAARLGIGPDDLLRENPRLIYASISGFGQDGPYRDKPGYDAIAQAMGGIMHVTGEPDRPPVRAGVAIADIGAGMWAAFGILAALWERERSGRGQVVDVSLFEGQIAWLTYVAGNYFATGQVPRRYGSAHPNLVPYQAFATADGHLIVAVGNDSLWRRFCEAAGRPDLAADPRYATNAGRVEHREELLPELEALMRSRTTAEWLERLDRAGVPAGPILSIADLARDPHVRHRQMIVSLEHPRAGVIRVTGIPVKLSATPGAIYAPPPLLGQHTDEVLEEFGLAADERRRLREAGVIG</sequence>
<organism evidence="2 3">
    <name type="scientific">Thermaerobacter composti</name>
    <dbReference type="NCBI Taxonomy" id="554949"/>
    <lineage>
        <taxon>Bacteria</taxon>
        <taxon>Bacillati</taxon>
        <taxon>Bacillota</taxon>
        <taxon>Clostridia</taxon>
        <taxon>Eubacteriales</taxon>
        <taxon>Clostridiales Family XVII. Incertae Sedis</taxon>
        <taxon>Thermaerobacter</taxon>
    </lineage>
</organism>
<proteinExistence type="predicted"/>
<reference evidence="2 3" key="1">
    <citation type="submission" date="2023-08" db="EMBL/GenBank/DDBJ databases">
        <title>Genome sequence of Thermaerobacter compostii strain Ins1, a spore-forming filamentous bacterium isolated from a deep geothermal reservoir.</title>
        <authorList>
            <person name="Bregnard D."/>
            <person name="Gonzalez D."/>
            <person name="Junier P."/>
        </authorList>
    </citation>
    <scope>NUCLEOTIDE SEQUENCE [LARGE SCALE GENOMIC DNA]</scope>
    <source>
        <strain evidence="2 3">Ins1</strain>
    </source>
</reference>
<keyword evidence="3" id="KW-1185">Reference proteome</keyword>
<dbReference type="EMBL" id="CP132508">
    <property type="protein sequence ID" value="WPD18316.1"/>
    <property type="molecule type" value="Genomic_DNA"/>
</dbReference>
<dbReference type="InterPro" id="IPR003673">
    <property type="entry name" value="CoA-Trfase_fam_III"/>
</dbReference>
<dbReference type="Gene3D" id="3.40.50.10540">
    <property type="entry name" value="Crotonobetainyl-coa:carnitine coa-transferase, domain 1"/>
    <property type="match status" value="1"/>
</dbReference>
<keyword evidence="1" id="KW-0808">Transferase</keyword>
<evidence type="ECO:0000256" key="1">
    <source>
        <dbReference type="ARBA" id="ARBA00022679"/>
    </source>
</evidence>
<dbReference type="PANTHER" id="PTHR48207:SF3">
    <property type="entry name" value="SUCCINATE--HYDROXYMETHYLGLUTARATE COA-TRANSFERASE"/>
    <property type="match status" value="1"/>
</dbReference>
<dbReference type="Pfam" id="PF02515">
    <property type="entry name" value="CoA_transf_3"/>
    <property type="match status" value="1"/>
</dbReference>
<protein>
    <submittedName>
        <fullName evidence="2">CaiB/BaiF CoA-transferase family protein</fullName>
    </submittedName>
</protein>
<evidence type="ECO:0000313" key="3">
    <source>
        <dbReference type="Proteomes" id="UP001304683"/>
    </source>
</evidence>
<dbReference type="Proteomes" id="UP001304683">
    <property type="component" value="Chromosome"/>
</dbReference>
<dbReference type="InterPro" id="IPR050483">
    <property type="entry name" value="CoA-transferase_III_domain"/>
</dbReference>